<accession>A0A3N0Z455</accession>
<dbReference type="InterPro" id="IPR043472">
    <property type="entry name" value="Macro_dom-like"/>
</dbReference>
<dbReference type="GO" id="GO:0140291">
    <property type="term" value="P:peptidyl-glutamate ADP-deribosylation"/>
    <property type="evidence" value="ECO:0007669"/>
    <property type="project" value="TreeGrafter"/>
</dbReference>
<evidence type="ECO:0000259" key="1">
    <source>
        <dbReference type="PROSITE" id="PS51154"/>
    </source>
</evidence>
<dbReference type="EMBL" id="RJVU01011782">
    <property type="protein sequence ID" value="ROL53277.1"/>
    <property type="molecule type" value="Genomic_DNA"/>
</dbReference>
<reference evidence="2 3" key="1">
    <citation type="submission" date="2018-10" db="EMBL/GenBank/DDBJ databases">
        <title>Genome assembly for a Yunnan-Guizhou Plateau 3E fish, Anabarilius grahami (Regan), and its evolutionary and genetic applications.</title>
        <authorList>
            <person name="Jiang W."/>
        </authorList>
    </citation>
    <scope>NUCLEOTIDE SEQUENCE [LARGE SCALE GENOMIC DNA]</scope>
    <source>
        <strain evidence="2">AG-KIZ</strain>
        <tissue evidence="2">Muscle</tissue>
    </source>
</reference>
<keyword evidence="3" id="KW-1185">Reference proteome</keyword>
<protein>
    <submittedName>
        <fullName evidence="2">O-acetyl-ADP-ribose deacetylase 1</fullName>
    </submittedName>
</protein>
<dbReference type="PROSITE" id="PS51154">
    <property type="entry name" value="MACRO"/>
    <property type="match status" value="1"/>
</dbReference>
<dbReference type="SUPFAM" id="SSF52949">
    <property type="entry name" value="Macro domain-like"/>
    <property type="match status" value="1"/>
</dbReference>
<dbReference type="AlphaFoldDB" id="A0A3N0Z455"/>
<dbReference type="InterPro" id="IPR002589">
    <property type="entry name" value="Macro_dom"/>
</dbReference>
<dbReference type="PANTHER" id="PTHR12521">
    <property type="entry name" value="PROTEIN C6ORF130"/>
    <property type="match status" value="1"/>
</dbReference>
<sequence>MDKTVRMKVPCSTGWRLLHMRGDLFTCPSTDALAHCISEDCRMGAGIAVLFKKKFHGVEELQAQKKQPGQCAVLKRSGRFVYYLITKKKYNQKPTYDILKQSLVSMREHCLASGVNSISMPRIGCGLDKLEWENVSSIITEVFQDTKISITVYTI</sequence>
<dbReference type="Gene3D" id="3.40.220.10">
    <property type="entry name" value="Leucine Aminopeptidase, subunit E, domain 1"/>
    <property type="match status" value="1"/>
</dbReference>
<evidence type="ECO:0000313" key="2">
    <source>
        <dbReference type="EMBL" id="ROL53277.1"/>
    </source>
</evidence>
<dbReference type="Proteomes" id="UP000281406">
    <property type="component" value="Unassembled WGS sequence"/>
</dbReference>
<name>A0A3N0Z455_ANAGA</name>
<dbReference type="CDD" id="cd02901">
    <property type="entry name" value="Macro_Poa1p-like"/>
    <property type="match status" value="1"/>
</dbReference>
<proteinExistence type="predicted"/>
<gene>
    <name evidence="2" type="ORF">DPX16_20916</name>
</gene>
<dbReference type="OrthoDB" id="2155246at2759"/>
<feature type="domain" description="Macro" evidence="1">
    <location>
        <begin position="4"/>
        <end position="155"/>
    </location>
</feature>
<evidence type="ECO:0000313" key="3">
    <source>
        <dbReference type="Proteomes" id="UP000281406"/>
    </source>
</evidence>
<dbReference type="InterPro" id="IPR050892">
    <property type="entry name" value="ADP-ribose_metab_enzymes"/>
</dbReference>
<organism evidence="2 3">
    <name type="scientific">Anabarilius grahami</name>
    <name type="common">Kanglang fish</name>
    <name type="synonym">Barilius grahami</name>
    <dbReference type="NCBI Taxonomy" id="495550"/>
    <lineage>
        <taxon>Eukaryota</taxon>
        <taxon>Metazoa</taxon>
        <taxon>Chordata</taxon>
        <taxon>Craniata</taxon>
        <taxon>Vertebrata</taxon>
        <taxon>Euteleostomi</taxon>
        <taxon>Actinopterygii</taxon>
        <taxon>Neopterygii</taxon>
        <taxon>Teleostei</taxon>
        <taxon>Ostariophysi</taxon>
        <taxon>Cypriniformes</taxon>
        <taxon>Xenocyprididae</taxon>
        <taxon>Xenocypridinae</taxon>
        <taxon>Xenocypridinae incertae sedis</taxon>
        <taxon>Anabarilius</taxon>
    </lineage>
</organism>
<dbReference type="PANTHER" id="PTHR12521:SF0">
    <property type="entry name" value="ADP-RIBOSE GLYCOHYDROLASE OARD1"/>
    <property type="match status" value="1"/>
</dbReference>
<comment type="caution">
    <text evidence="2">The sequence shown here is derived from an EMBL/GenBank/DDBJ whole genome shotgun (WGS) entry which is preliminary data.</text>
</comment>
<dbReference type="Pfam" id="PF01661">
    <property type="entry name" value="Macro"/>
    <property type="match status" value="1"/>
</dbReference>